<feature type="compositionally biased region" description="Low complexity" evidence="1">
    <location>
        <begin position="51"/>
        <end position="78"/>
    </location>
</feature>
<proteinExistence type="predicted"/>
<feature type="region of interest" description="Disordered" evidence="1">
    <location>
        <begin position="1"/>
        <end position="88"/>
    </location>
</feature>
<feature type="compositionally biased region" description="Low complexity" evidence="1">
    <location>
        <begin position="34"/>
        <end position="43"/>
    </location>
</feature>
<dbReference type="AlphaFoldDB" id="A0A316UF51"/>
<keyword evidence="3" id="KW-1185">Reference proteome</keyword>
<dbReference type="EMBL" id="KZ819322">
    <property type="protein sequence ID" value="PWN23041.1"/>
    <property type="molecule type" value="Genomic_DNA"/>
</dbReference>
<accession>A0A316UF51</accession>
<sequence>MAPKAASSSSLGPLAKRTFKGPPSNGIGSGSGSASGSASPAPGYGTGAAGPGSSSNPGSASPSRYPSSPSRPFPQSRPSSPPLLLPRHEETSLHRRLRSLLLDFTRQRTVWEEEVLEMGESVGAYATVLGELEEEMAERGLGNRPKGKGKGRAEALKISSAQNRNQVCPAITESFRSLHEIYTRSLLKGRERIERAVEGLVKLKDAARLLQVNWVRLDEEGGLGGEDGEGDVRWGRRGGDEFVDAIFHITLQAQIQTLELLQSLDVLLIDCSPLGSLHSTFLHGFIPDSPLSLRDKGPQRDKYDPATSSAKRKEVLLMWRDLPSLDRGGEGSFEWWKAVWRAEVRGWEES</sequence>
<evidence type="ECO:0000313" key="3">
    <source>
        <dbReference type="Proteomes" id="UP000245942"/>
    </source>
</evidence>
<organism evidence="2 3">
    <name type="scientific">Pseudomicrostroma glucosiphilum</name>
    <dbReference type="NCBI Taxonomy" id="1684307"/>
    <lineage>
        <taxon>Eukaryota</taxon>
        <taxon>Fungi</taxon>
        <taxon>Dikarya</taxon>
        <taxon>Basidiomycota</taxon>
        <taxon>Ustilaginomycotina</taxon>
        <taxon>Exobasidiomycetes</taxon>
        <taxon>Microstromatales</taxon>
        <taxon>Microstromatales incertae sedis</taxon>
        <taxon>Pseudomicrostroma</taxon>
    </lineage>
</organism>
<dbReference type="Proteomes" id="UP000245942">
    <property type="component" value="Unassembled WGS sequence"/>
</dbReference>
<dbReference type="RefSeq" id="XP_025350201.1">
    <property type="nucleotide sequence ID" value="XM_025489041.1"/>
</dbReference>
<dbReference type="GeneID" id="37010775"/>
<evidence type="ECO:0000256" key="1">
    <source>
        <dbReference type="SAM" id="MobiDB-lite"/>
    </source>
</evidence>
<evidence type="ECO:0000313" key="2">
    <source>
        <dbReference type="EMBL" id="PWN23041.1"/>
    </source>
</evidence>
<reference evidence="2 3" key="1">
    <citation type="journal article" date="2018" name="Mol. Biol. Evol.">
        <title>Broad Genomic Sampling Reveals a Smut Pathogenic Ancestry of the Fungal Clade Ustilaginomycotina.</title>
        <authorList>
            <person name="Kijpornyongpan T."/>
            <person name="Mondo S.J."/>
            <person name="Barry K."/>
            <person name="Sandor L."/>
            <person name="Lee J."/>
            <person name="Lipzen A."/>
            <person name="Pangilinan J."/>
            <person name="LaButti K."/>
            <person name="Hainaut M."/>
            <person name="Henrissat B."/>
            <person name="Grigoriev I.V."/>
            <person name="Spatafora J.W."/>
            <person name="Aime M.C."/>
        </authorList>
    </citation>
    <scope>NUCLEOTIDE SEQUENCE [LARGE SCALE GENOMIC DNA]</scope>
    <source>
        <strain evidence="2 3">MCA 4718</strain>
    </source>
</reference>
<name>A0A316UF51_9BASI</name>
<feature type="compositionally biased region" description="Polar residues" evidence="1">
    <location>
        <begin position="1"/>
        <end position="11"/>
    </location>
</feature>
<gene>
    <name evidence="2" type="ORF">BCV69DRAFT_106162</name>
</gene>
<protein>
    <submittedName>
        <fullName evidence="2">Uncharacterized protein</fullName>
    </submittedName>
</protein>